<accession>A0AAN6SZ80</accession>
<comment type="caution">
    <text evidence="1">The sequence shown here is derived from an EMBL/GenBank/DDBJ whole genome shotgun (WGS) entry which is preliminary data.</text>
</comment>
<proteinExistence type="predicted"/>
<keyword evidence="2" id="KW-1185">Reference proteome</keyword>
<organism evidence="1 2">
    <name type="scientific">Parathielavia hyrcaniae</name>
    <dbReference type="NCBI Taxonomy" id="113614"/>
    <lineage>
        <taxon>Eukaryota</taxon>
        <taxon>Fungi</taxon>
        <taxon>Dikarya</taxon>
        <taxon>Ascomycota</taxon>
        <taxon>Pezizomycotina</taxon>
        <taxon>Sordariomycetes</taxon>
        <taxon>Sordariomycetidae</taxon>
        <taxon>Sordariales</taxon>
        <taxon>Chaetomiaceae</taxon>
        <taxon>Parathielavia</taxon>
    </lineage>
</organism>
<protein>
    <submittedName>
        <fullName evidence="1">Uncharacterized protein</fullName>
    </submittedName>
</protein>
<gene>
    <name evidence="1" type="ORF">N658DRAFT_499645</name>
</gene>
<dbReference type="Proteomes" id="UP001305647">
    <property type="component" value="Unassembled WGS sequence"/>
</dbReference>
<evidence type="ECO:0000313" key="1">
    <source>
        <dbReference type="EMBL" id="KAK4098219.1"/>
    </source>
</evidence>
<reference evidence="1" key="2">
    <citation type="submission" date="2023-05" db="EMBL/GenBank/DDBJ databases">
        <authorList>
            <consortium name="Lawrence Berkeley National Laboratory"/>
            <person name="Steindorff A."/>
            <person name="Hensen N."/>
            <person name="Bonometti L."/>
            <person name="Westerberg I."/>
            <person name="Brannstrom I.O."/>
            <person name="Guillou S."/>
            <person name="Cros-Aarteil S."/>
            <person name="Calhoun S."/>
            <person name="Haridas S."/>
            <person name="Kuo A."/>
            <person name="Mondo S."/>
            <person name="Pangilinan J."/>
            <person name="Riley R."/>
            <person name="Labutti K."/>
            <person name="Andreopoulos B."/>
            <person name="Lipzen A."/>
            <person name="Chen C."/>
            <person name="Yanf M."/>
            <person name="Daum C."/>
            <person name="Ng V."/>
            <person name="Clum A."/>
            <person name="Ohm R."/>
            <person name="Martin F."/>
            <person name="Silar P."/>
            <person name="Natvig D."/>
            <person name="Lalanne C."/>
            <person name="Gautier V."/>
            <person name="Ament-Velasquez S.L."/>
            <person name="Kruys A."/>
            <person name="Hutchinson M.I."/>
            <person name="Powell A.J."/>
            <person name="Barry K."/>
            <person name="Miller A.N."/>
            <person name="Grigoriev I.V."/>
            <person name="Debuchy R."/>
            <person name="Gladieux P."/>
            <person name="Thoren M.H."/>
            <person name="Johannesson H."/>
        </authorList>
    </citation>
    <scope>NUCLEOTIDE SEQUENCE</scope>
    <source>
        <strain evidence="1">CBS 757.83</strain>
    </source>
</reference>
<sequence>MEKNRYITQIRQAAHRSSKQWFGGARRRLSRTKEHSWSLLHTIPVRHRGHELSYGCDRRPGTCIRTPWMINELPWLRIVTSITDMAGPCACRHDIRELLSSKTQHSVVMKDKTQAECSNQDTAPSWMRKYCRLSPLSSTSIRSERISEDALMPEAGRVLNLADGGKRYPYLTFFISPAITHWHYCGRISSEGVVRLFWPRPGFTGLVCSSEKGGAEEVETQTFCSARLCFTT</sequence>
<dbReference type="AlphaFoldDB" id="A0AAN6SZ80"/>
<reference evidence="1" key="1">
    <citation type="journal article" date="2023" name="Mol. Phylogenet. Evol.">
        <title>Genome-scale phylogeny and comparative genomics of the fungal order Sordariales.</title>
        <authorList>
            <person name="Hensen N."/>
            <person name="Bonometti L."/>
            <person name="Westerberg I."/>
            <person name="Brannstrom I.O."/>
            <person name="Guillou S."/>
            <person name="Cros-Aarteil S."/>
            <person name="Calhoun S."/>
            <person name="Haridas S."/>
            <person name="Kuo A."/>
            <person name="Mondo S."/>
            <person name="Pangilinan J."/>
            <person name="Riley R."/>
            <person name="LaButti K."/>
            <person name="Andreopoulos B."/>
            <person name="Lipzen A."/>
            <person name="Chen C."/>
            <person name="Yan M."/>
            <person name="Daum C."/>
            <person name="Ng V."/>
            <person name="Clum A."/>
            <person name="Steindorff A."/>
            <person name="Ohm R.A."/>
            <person name="Martin F."/>
            <person name="Silar P."/>
            <person name="Natvig D.O."/>
            <person name="Lalanne C."/>
            <person name="Gautier V."/>
            <person name="Ament-Velasquez S.L."/>
            <person name="Kruys A."/>
            <person name="Hutchinson M.I."/>
            <person name="Powell A.J."/>
            <person name="Barry K."/>
            <person name="Miller A.N."/>
            <person name="Grigoriev I.V."/>
            <person name="Debuchy R."/>
            <person name="Gladieux P."/>
            <person name="Hiltunen Thoren M."/>
            <person name="Johannesson H."/>
        </authorList>
    </citation>
    <scope>NUCLEOTIDE SEQUENCE</scope>
    <source>
        <strain evidence="1">CBS 757.83</strain>
    </source>
</reference>
<dbReference type="EMBL" id="MU863661">
    <property type="protein sequence ID" value="KAK4098219.1"/>
    <property type="molecule type" value="Genomic_DNA"/>
</dbReference>
<evidence type="ECO:0000313" key="2">
    <source>
        <dbReference type="Proteomes" id="UP001305647"/>
    </source>
</evidence>
<name>A0AAN6SZ80_9PEZI</name>